<feature type="non-terminal residue" evidence="1">
    <location>
        <position position="1"/>
    </location>
</feature>
<evidence type="ECO:0008006" key="2">
    <source>
        <dbReference type="Google" id="ProtNLM"/>
    </source>
</evidence>
<dbReference type="Gene3D" id="3.90.25.10">
    <property type="entry name" value="UDP-galactose 4-epimerase, domain 1"/>
    <property type="match status" value="1"/>
</dbReference>
<organism evidence="1">
    <name type="scientific">marine sediment metagenome</name>
    <dbReference type="NCBI Taxonomy" id="412755"/>
    <lineage>
        <taxon>unclassified sequences</taxon>
        <taxon>metagenomes</taxon>
        <taxon>ecological metagenomes</taxon>
    </lineage>
</organism>
<proteinExistence type="predicted"/>
<dbReference type="InterPro" id="IPR036291">
    <property type="entry name" value="NAD(P)-bd_dom_sf"/>
</dbReference>
<sequence length="268" mass="31282">GMFPADAVLKWDNREWSLGGELTPRDPVSFYHISKVQDTYNIVEACKYWWLRSYDVMQGVIYGVHTEQVSADPRLRTRLDIDEWFGTIINRFVAQAIIGIPLTLYGAGEQTRGFIALEDAMQCITRLIASPPEPGQYAVVNQMSGFYSIRELAKTVAKIAKEEFKLPVKIQRVENPRVESERHPFEPIYENLPKKFGFKPLVSLEKEISRMFKRLTQPEIKRRIEEKKHHIIPKTWWSGEKRKVETIEILELEKEIAKSEGRFEDNRQ</sequence>
<dbReference type="PANTHER" id="PTHR43000">
    <property type="entry name" value="DTDP-D-GLUCOSE 4,6-DEHYDRATASE-RELATED"/>
    <property type="match status" value="1"/>
</dbReference>
<name>X1GHS1_9ZZZZ</name>
<accession>X1GHS1</accession>
<evidence type="ECO:0000313" key="1">
    <source>
        <dbReference type="EMBL" id="GAH44385.1"/>
    </source>
</evidence>
<dbReference type="EMBL" id="BARU01006028">
    <property type="protein sequence ID" value="GAH44385.1"/>
    <property type="molecule type" value="Genomic_DNA"/>
</dbReference>
<dbReference type="AlphaFoldDB" id="X1GHS1"/>
<dbReference type="SUPFAM" id="SSF51735">
    <property type="entry name" value="NAD(P)-binding Rossmann-fold domains"/>
    <property type="match status" value="1"/>
</dbReference>
<protein>
    <recommendedName>
        <fullName evidence="2">NAD-dependent epimerase/dehydratase domain-containing protein</fullName>
    </recommendedName>
</protein>
<reference evidence="1" key="1">
    <citation type="journal article" date="2014" name="Front. Microbiol.">
        <title>High frequency of phylogenetically diverse reductive dehalogenase-homologous genes in deep subseafloor sedimentary metagenomes.</title>
        <authorList>
            <person name="Kawai M."/>
            <person name="Futagami T."/>
            <person name="Toyoda A."/>
            <person name="Takaki Y."/>
            <person name="Nishi S."/>
            <person name="Hori S."/>
            <person name="Arai W."/>
            <person name="Tsubouchi T."/>
            <person name="Morono Y."/>
            <person name="Uchiyama I."/>
            <person name="Ito T."/>
            <person name="Fujiyama A."/>
            <person name="Inagaki F."/>
            <person name="Takami H."/>
        </authorList>
    </citation>
    <scope>NUCLEOTIDE SEQUENCE</scope>
    <source>
        <strain evidence="1">Expedition CK06-06</strain>
    </source>
</reference>
<comment type="caution">
    <text evidence="1">The sequence shown here is derived from an EMBL/GenBank/DDBJ whole genome shotgun (WGS) entry which is preliminary data.</text>
</comment>
<gene>
    <name evidence="1" type="ORF">S03H2_11843</name>
</gene>